<sequence length="122" mass="14149">MLIKRITCTVDKSQKEHFHKAQIDWGKLSAVPGFVCQIGGWKVDKAHIIALWENKDAYRHFMDAIHDEIFHDSKQEKTYRSIEVSILDEELNFSQAIRALQEEGITIVHEWTVKGENQSISL</sequence>
<dbReference type="RefSeq" id="WP_389363143.1">
    <property type="nucleotide sequence ID" value="NZ_JBIACK010000012.1"/>
</dbReference>
<protein>
    <submittedName>
        <fullName evidence="2">DUF4937 domain-containing protein</fullName>
    </submittedName>
</protein>
<reference evidence="2 3" key="1">
    <citation type="submission" date="2024-08" db="EMBL/GenBank/DDBJ databases">
        <title>Two novel Cytobacillus novel species.</title>
        <authorList>
            <person name="Liu G."/>
        </authorList>
    </citation>
    <scope>NUCLEOTIDE SEQUENCE [LARGE SCALE GENOMIC DNA]</scope>
    <source>
        <strain evidence="2 3">FJAT-54145</strain>
    </source>
</reference>
<organism evidence="2 3">
    <name type="scientific">Cytobacillus spartinae</name>
    <dbReference type="NCBI Taxonomy" id="3299023"/>
    <lineage>
        <taxon>Bacteria</taxon>
        <taxon>Bacillati</taxon>
        <taxon>Bacillota</taxon>
        <taxon>Bacilli</taxon>
        <taxon>Bacillales</taxon>
        <taxon>Bacillaceae</taxon>
        <taxon>Cytobacillus</taxon>
    </lineage>
</organism>
<evidence type="ECO:0000313" key="3">
    <source>
        <dbReference type="Proteomes" id="UP001601059"/>
    </source>
</evidence>
<feature type="domain" description="DUF4937" evidence="1">
    <location>
        <begin position="2"/>
        <end position="85"/>
    </location>
</feature>
<dbReference type="Proteomes" id="UP001601059">
    <property type="component" value="Unassembled WGS sequence"/>
</dbReference>
<dbReference type="Pfam" id="PF16291">
    <property type="entry name" value="DUF4937"/>
    <property type="match status" value="1"/>
</dbReference>
<dbReference type="SUPFAM" id="SSF54909">
    <property type="entry name" value="Dimeric alpha+beta barrel"/>
    <property type="match status" value="1"/>
</dbReference>
<evidence type="ECO:0000313" key="2">
    <source>
        <dbReference type="EMBL" id="MFE8702993.1"/>
    </source>
</evidence>
<accession>A0ABW6KJF6</accession>
<name>A0ABW6KJF6_9BACI</name>
<gene>
    <name evidence="2" type="ORF">ACFYKX_20500</name>
</gene>
<comment type="caution">
    <text evidence="2">The sequence shown here is derived from an EMBL/GenBank/DDBJ whole genome shotgun (WGS) entry which is preliminary data.</text>
</comment>
<dbReference type="EMBL" id="JBIACK010000012">
    <property type="protein sequence ID" value="MFE8702993.1"/>
    <property type="molecule type" value="Genomic_DNA"/>
</dbReference>
<dbReference type="InterPro" id="IPR011008">
    <property type="entry name" value="Dimeric_a/b-barrel"/>
</dbReference>
<dbReference type="InterPro" id="IPR032555">
    <property type="entry name" value="DUF4937"/>
</dbReference>
<evidence type="ECO:0000259" key="1">
    <source>
        <dbReference type="Pfam" id="PF16291"/>
    </source>
</evidence>
<proteinExistence type="predicted"/>
<keyword evidence="3" id="KW-1185">Reference proteome</keyword>